<dbReference type="SMART" id="SM00543">
    <property type="entry name" value="MIF4G"/>
    <property type="match status" value="1"/>
</dbReference>
<dbReference type="GO" id="GO:0003743">
    <property type="term" value="F:translation initiation factor activity"/>
    <property type="evidence" value="ECO:0007669"/>
    <property type="project" value="UniProtKB-KW"/>
</dbReference>
<dbReference type="PANTHER" id="PTHR23253">
    <property type="entry name" value="EUKARYOTIC TRANSLATION INITIATION FACTOR 4 GAMMA"/>
    <property type="match status" value="1"/>
</dbReference>
<dbReference type="InterPro" id="IPR016024">
    <property type="entry name" value="ARM-type_fold"/>
</dbReference>
<evidence type="ECO:0000256" key="6">
    <source>
        <dbReference type="ARBA" id="ARBA00022884"/>
    </source>
</evidence>
<comment type="subcellular location">
    <subcellularLocation>
        <location evidence="1">Cytoplasm</location>
    </subcellularLocation>
</comment>
<reference evidence="8" key="1">
    <citation type="submission" date="2020-04" db="EMBL/GenBank/DDBJ databases">
        <authorList>
            <person name="Alioto T."/>
            <person name="Alioto T."/>
            <person name="Gomez Garrido J."/>
        </authorList>
    </citation>
    <scope>NUCLEOTIDE SEQUENCE</scope>
    <source>
        <strain evidence="8">A484AB</strain>
    </source>
</reference>
<evidence type="ECO:0000256" key="5">
    <source>
        <dbReference type="ARBA" id="ARBA00022553"/>
    </source>
</evidence>
<dbReference type="FunFam" id="1.25.40.180:FF:000020">
    <property type="entry name" value="Eukaryotic translation initiation factor subunit"/>
    <property type="match status" value="1"/>
</dbReference>
<keyword evidence="9" id="KW-1185">Reference proteome</keyword>
<dbReference type="Proteomes" id="UP001152795">
    <property type="component" value="Unassembled WGS sequence"/>
</dbReference>
<dbReference type="InterPro" id="IPR003890">
    <property type="entry name" value="MIF4G-like_typ-3"/>
</dbReference>
<evidence type="ECO:0000256" key="4">
    <source>
        <dbReference type="ARBA" id="ARBA00022540"/>
    </source>
</evidence>
<dbReference type="PANTHER" id="PTHR23253:SF9">
    <property type="entry name" value="EUKARYOTIC TRANSLATION INITIATION FACTOR 4 GAMMA 2"/>
    <property type="match status" value="1"/>
</dbReference>
<dbReference type="OrthoDB" id="514777at2759"/>
<sequence>VFLVQTQTASIFTKVEGQGVTVSTKESVPKVSGAFTGAKANPSDPAAQASSQRWVPPHIIRELENSNDAVFRRVRAILNKLTPEKFEKLSDELLHVGIDTKFVLKGIILLVYEKALDEPKYSSLYAQLCLRFSELAPNFDDPGKAGHSTFRRLLLKQCEEEFNSRSKTSTALDRKDGVLSTEEEEQRASNKRKMLGNIKFIGELGKLGMLHEAILHKCIKQLLVKKKRATVADISEDMECLCHLMKTVGSQLDVVKARPLFDQYFDRIQHILENTELPSRNRFMLQDILELRKNKWVPRRTEQDNAAPRPIHEIRQEAWQVMFYHTFDLKPTTP</sequence>
<evidence type="ECO:0000313" key="9">
    <source>
        <dbReference type="Proteomes" id="UP001152795"/>
    </source>
</evidence>
<comment type="caution">
    <text evidence="8">The sequence shown here is derived from an EMBL/GenBank/DDBJ whole genome shotgun (WGS) entry which is preliminary data.</text>
</comment>
<protein>
    <submittedName>
        <fullName evidence="8">Eukaryotic translation initiation factor 4 gamma 2-like</fullName>
    </submittedName>
</protein>
<evidence type="ECO:0000256" key="1">
    <source>
        <dbReference type="ARBA" id="ARBA00004496"/>
    </source>
</evidence>
<keyword evidence="3" id="KW-0963">Cytoplasm</keyword>
<accession>A0A6S7IG44</accession>
<proteinExistence type="inferred from homology"/>
<evidence type="ECO:0000256" key="7">
    <source>
        <dbReference type="ARBA" id="ARBA00022917"/>
    </source>
</evidence>
<keyword evidence="6" id="KW-0694">RNA-binding</keyword>
<dbReference type="SUPFAM" id="SSF48371">
    <property type="entry name" value="ARM repeat"/>
    <property type="match status" value="1"/>
</dbReference>
<keyword evidence="7" id="KW-0648">Protein biosynthesis</keyword>
<dbReference type="Pfam" id="PF02854">
    <property type="entry name" value="MIF4G"/>
    <property type="match status" value="1"/>
</dbReference>
<organism evidence="8 9">
    <name type="scientific">Paramuricea clavata</name>
    <name type="common">Red gorgonian</name>
    <name type="synonym">Violescent sea-whip</name>
    <dbReference type="NCBI Taxonomy" id="317549"/>
    <lineage>
        <taxon>Eukaryota</taxon>
        <taxon>Metazoa</taxon>
        <taxon>Cnidaria</taxon>
        <taxon>Anthozoa</taxon>
        <taxon>Octocorallia</taxon>
        <taxon>Malacalcyonacea</taxon>
        <taxon>Plexauridae</taxon>
        <taxon>Paramuricea</taxon>
    </lineage>
</organism>
<feature type="non-terminal residue" evidence="8">
    <location>
        <position position="1"/>
    </location>
</feature>
<evidence type="ECO:0000313" key="8">
    <source>
        <dbReference type="EMBL" id="CAB4002308.1"/>
    </source>
</evidence>
<keyword evidence="4 8" id="KW-0396">Initiation factor</keyword>
<dbReference type="GO" id="GO:0010494">
    <property type="term" value="C:cytoplasmic stress granule"/>
    <property type="evidence" value="ECO:0007669"/>
    <property type="project" value="UniProtKB-ARBA"/>
</dbReference>
<dbReference type="Gene3D" id="1.25.40.180">
    <property type="match status" value="1"/>
</dbReference>
<dbReference type="GO" id="GO:0016281">
    <property type="term" value="C:eukaryotic translation initiation factor 4F complex"/>
    <property type="evidence" value="ECO:0007669"/>
    <property type="project" value="TreeGrafter"/>
</dbReference>
<gene>
    <name evidence="8" type="ORF">PACLA_8A087404</name>
</gene>
<evidence type="ECO:0000256" key="3">
    <source>
        <dbReference type="ARBA" id="ARBA00022490"/>
    </source>
</evidence>
<dbReference type="GO" id="GO:0003729">
    <property type="term" value="F:mRNA binding"/>
    <property type="evidence" value="ECO:0007669"/>
    <property type="project" value="TreeGrafter"/>
</dbReference>
<keyword evidence="5" id="KW-0597">Phosphoprotein</keyword>
<dbReference type="EMBL" id="CACRXK020004319">
    <property type="protein sequence ID" value="CAB4002308.1"/>
    <property type="molecule type" value="Genomic_DNA"/>
</dbReference>
<comment type="similarity">
    <text evidence="2">Belongs to the eukaryotic initiation factor 4G family.</text>
</comment>
<name>A0A6S7IG44_PARCT</name>
<evidence type="ECO:0000256" key="2">
    <source>
        <dbReference type="ARBA" id="ARBA00005775"/>
    </source>
</evidence>
<dbReference type="AlphaFoldDB" id="A0A6S7IG44"/>